<reference evidence="5" key="1">
    <citation type="submission" date="2022-11" db="EMBL/GenBank/DDBJ databases">
        <title>Minimal conservation of predation-associated metabolite biosynthetic gene clusters underscores biosynthetic potential of Myxococcota including descriptions for ten novel species: Archangium lansinium sp. nov., Myxococcus landrumus sp. nov., Nannocystis bai.</title>
        <authorList>
            <person name="Ahearne A."/>
            <person name="Stevens C."/>
            <person name="Phillips K."/>
        </authorList>
    </citation>
    <scope>NUCLEOTIDE SEQUENCE</scope>
    <source>
        <strain evidence="5">Na p29</strain>
    </source>
</reference>
<dbReference type="Pfam" id="PF14331">
    <property type="entry name" value="IcmF-related_N"/>
    <property type="match status" value="1"/>
</dbReference>
<evidence type="ECO:0000259" key="2">
    <source>
        <dbReference type="Pfam" id="PF06761"/>
    </source>
</evidence>
<dbReference type="InterPro" id="IPR025743">
    <property type="entry name" value="TssM1_N"/>
</dbReference>
<dbReference type="AlphaFoldDB" id="A0A9X3J3Q1"/>
<keyword evidence="6" id="KW-1185">Reference proteome</keyword>
<evidence type="ECO:0000259" key="4">
    <source>
        <dbReference type="Pfam" id="PF21070"/>
    </source>
</evidence>
<evidence type="ECO:0000313" key="6">
    <source>
        <dbReference type="Proteomes" id="UP001150924"/>
    </source>
</evidence>
<feature type="domain" description="IcmF-related" evidence="2">
    <location>
        <begin position="338"/>
        <end position="652"/>
    </location>
</feature>
<dbReference type="InterPro" id="IPR010623">
    <property type="entry name" value="IcmF_C"/>
</dbReference>
<dbReference type="Pfam" id="PF06744">
    <property type="entry name" value="IcmF_C"/>
    <property type="match status" value="1"/>
</dbReference>
<dbReference type="Pfam" id="PF06761">
    <property type="entry name" value="IcmF-related"/>
    <property type="match status" value="1"/>
</dbReference>
<dbReference type="PANTHER" id="PTHR36153">
    <property type="entry name" value="INNER MEMBRANE PROTEIN-RELATED"/>
    <property type="match status" value="1"/>
</dbReference>
<evidence type="ECO:0000259" key="3">
    <source>
        <dbReference type="Pfam" id="PF14331"/>
    </source>
</evidence>
<proteinExistence type="predicted"/>
<dbReference type="InterPro" id="IPR048677">
    <property type="entry name" value="TssM1_hel"/>
</dbReference>
<evidence type="ECO:0000259" key="1">
    <source>
        <dbReference type="Pfam" id="PF06744"/>
    </source>
</evidence>
<organism evidence="5 6">
    <name type="scientific">Nannocystis pusilla</name>
    <dbReference type="NCBI Taxonomy" id="889268"/>
    <lineage>
        <taxon>Bacteria</taxon>
        <taxon>Pseudomonadati</taxon>
        <taxon>Myxococcota</taxon>
        <taxon>Polyangia</taxon>
        <taxon>Nannocystales</taxon>
        <taxon>Nannocystaceae</taxon>
        <taxon>Nannocystis</taxon>
    </lineage>
</organism>
<accession>A0A9X3J3Q1</accession>
<dbReference type="Pfam" id="PF21070">
    <property type="entry name" value="IcmF_helical"/>
    <property type="match status" value="1"/>
</dbReference>
<sequence length="1059" mass="115726">MRAVPGARESAPPAADEVAGQPRFYGAGGLAFVELPDEFTDQPAFLALLRKIGGKRPRQPVAGILVVVRLDLLDQQPEALLARTRAQIVRIAGELSVRPPVVLACTHLDRLAGFAEFCDGLPDVDRPLGVTLPACDSPQAVAQALQARLAEPLAWIRQRCHALVARPRPDQSQHHRQQAHLYGFWQQCDELAARAVGCAGFLAAQPLPGGESLRPRGVYFLAPTAGPPANAWLERLAQRTGGSLAHDASPAGPAPAFVRGLFATDLLRDSRLATRLRPFRWRRASIQAVTGAAAAGFAVYGAVAVTDSVHAHHEHMQATWDAAREVLPTHPRKLTAAPALDRLRQVVEAWRSPPPWRRDWGLFRGDLLAEPVAAVFTRAVCRGVLRPLAARSEQVLHKFVAQHAGHSVPGKAQQREILDHLRFYTLLAASTPEHRTWSGDEFTWLSDQVRAQWSRDEPADDATLARVLQAHAEWVRDRFAGVDPGDEPCTASGGAIALAFDDKLVTRTSQILAQLPPEDRVLDRLLEQVNRNPAQGRIDLVGTHVRAGAPVVPAFTRAGWDELGHAIRGAAYREDDGHWFLRNQRAPIDHQEYCFKLRDRYVDRYIDAWRAAVRAVAIDHSADLDKLEQVLRGLSDNTPLRHVFASVDAHTQHLDPLTCPAPGLGISALALYVERNARDARPQTSAVVGQRDARDIGDSFARFVGYGVAAAPSRGSRKTDDGGPRPLDTYHDHLRDLATGLQQARKNSERLPGLTQQAKDIRQQLIAQIDRGEHGRWSDDLRELVLPPLDDLILLGDKDAAGSLNQSWCTTVVQPLRTMLLGRYPFDPEARAQAAVADVTRLFHPVSGEIAKFRDAHLGGFVETSGTSVDARPLGIDADLRLDASVVRFLDDAHKLGLLFHPEDKPGLDLAVQMTCHHNINQLILTVDGGETRYICALPKPQSVRWPGEKDPRGAALVAYGKGGAQDTLPNQGAFALFKLLERGHPRRTAPRHAFTATFDFGKFGAIELGFTPQAVLGGSLVYGFGADTRFLAPMRTPSLRSPPQSLFDGVPFSCAGAP</sequence>
<comment type="caution">
    <text evidence="5">The sequence shown here is derived from an EMBL/GenBank/DDBJ whole genome shotgun (WGS) entry which is preliminary data.</text>
</comment>
<feature type="domain" description="Type VI secretion system IcmF C-terminal" evidence="1">
    <location>
        <begin position="917"/>
        <end position="1003"/>
    </location>
</feature>
<gene>
    <name evidence="5" type="ORF">OV079_47540</name>
</gene>
<dbReference type="InterPro" id="IPR053156">
    <property type="entry name" value="T6SS_TssM-like"/>
</dbReference>
<name>A0A9X3J3Q1_9BACT</name>
<dbReference type="RefSeq" id="WP_267776733.1">
    <property type="nucleotide sequence ID" value="NZ_JAPNKE010000002.1"/>
</dbReference>
<dbReference type="InterPro" id="IPR009612">
    <property type="entry name" value="IcmF-rel"/>
</dbReference>
<dbReference type="PANTHER" id="PTHR36153:SF1">
    <property type="entry name" value="TYPE VI SECRETION SYSTEM COMPONENT TSSM1"/>
    <property type="match status" value="1"/>
</dbReference>
<protein>
    <recommendedName>
        <fullName evidence="7">IcmF-related N-terminal domain-containing protein</fullName>
    </recommendedName>
</protein>
<feature type="domain" description="Type VI secretion system component TssM1 N-terminal" evidence="3">
    <location>
        <begin position="41"/>
        <end position="293"/>
    </location>
</feature>
<evidence type="ECO:0008006" key="7">
    <source>
        <dbReference type="Google" id="ProtNLM"/>
    </source>
</evidence>
<evidence type="ECO:0000313" key="5">
    <source>
        <dbReference type="EMBL" id="MCY1013064.1"/>
    </source>
</evidence>
<dbReference type="Proteomes" id="UP001150924">
    <property type="component" value="Unassembled WGS sequence"/>
</dbReference>
<feature type="domain" description="Type VI secretion system component TssM1 helical" evidence="4">
    <location>
        <begin position="800"/>
        <end position="896"/>
    </location>
</feature>
<dbReference type="EMBL" id="JAPNKE010000002">
    <property type="protein sequence ID" value="MCY1013064.1"/>
    <property type="molecule type" value="Genomic_DNA"/>
</dbReference>